<evidence type="ECO:0000256" key="5">
    <source>
        <dbReference type="ARBA" id="ARBA00023136"/>
    </source>
</evidence>
<dbReference type="PANTHER" id="PTHR33514:SF13">
    <property type="entry name" value="PROTEIN ABCI12, CHLOROPLASTIC"/>
    <property type="match status" value="1"/>
</dbReference>
<dbReference type="CDD" id="cd16914">
    <property type="entry name" value="EcfT"/>
    <property type="match status" value="1"/>
</dbReference>
<dbReference type="GO" id="GO:0005886">
    <property type="term" value="C:plasma membrane"/>
    <property type="evidence" value="ECO:0007669"/>
    <property type="project" value="TreeGrafter"/>
</dbReference>
<protein>
    <submittedName>
        <fullName evidence="7">Transmembrane component of queuosine-regulated ECF transporter energizing module</fullName>
    </submittedName>
</protein>
<feature type="transmembrane region" description="Helical" evidence="6">
    <location>
        <begin position="12"/>
        <end position="37"/>
    </location>
</feature>
<keyword evidence="4 6" id="KW-1133">Transmembrane helix</keyword>
<evidence type="ECO:0000256" key="4">
    <source>
        <dbReference type="ARBA" id="ARBA00022989"/>
    </source>
</evidence>
<name>A0A1B7HGG4_9ENTR</name>
<feature type="transmembrane region" description="Helical" evidence="6">
    <location>
        <begin position="215"/>
        <end position="234"/>
    </location>
</feature>
<keyword evidence="8" id="KW-1185">Reference proteome</keyword>
<feature type="transmembrane region" description="Helical" evidence="6">
    <location>
        <begin position="49"/>
        <end position="71"/>
    </location>
</feature>
<accession>A0A1B7HGG4</accession>
<feature type="transmembrane region" description="Helical" evidence="6">
    <location>
        <begin position="83"/>
        <end position="104"/>
    </location>
</feature>
<dbReference type="EMBL" id="LXEO01000068">
    <property type="protein sequence ID" value="OAT14728.1"/>
    <property type="molecule type" value="Genomic_DNA"/>
</dbReference>
<comment type="similarity">
    <text evidence="2">Belongs to the CbiQ family.</text>
</comment>
<keyword evidence="5 6" id="KW-0472">Membrane</keyword>
<evidence type="ECO:0000313" key="7">
    <source>
        <dbReference type="EMBL" id="OAT14728.1"/>
    </source>
</evidence>
<keyword evidence="3 6" id="KW-0812">Transmembrane</keyword>
<evidence type="ECO:0000256" key="3">
    <source>
        <dbReference type="ARBA" id="ARBA00022692"/>
    </source>
</evidence>
<sequence>MHPFTSLTIWVVLGISSLLMPLGYPLLSYSLAMFLALIVMKSTRHRWRYVVWVMLPMAGGLWLVHSGWLAWWLHGEARDNHQLLRAVALWLRLLALLSSGQILLQFVPAQRIIRALFASRLPPGMTYLLAGPLLIVEQLRAQLAAIYEAQLARGVPLDGRWYQRLRYIPALLMPLTHSALNDLTARSSALDMRAFRLHPKRTTLWAPPDSALQRVIRYVLLLIMVLETGVWLWLWH</sequence>
<comment type="caution">
    <text evidence="7">The sequence shown here is derived from an EMBL/GenBank/DDBJ whole genome shotgun (WGS) entry which is preliminary data.</text>
</comment>
<dbReference type="Proteomes" id="UP000078286">
    <property type="component" value="Unassembled WGS sequence"/>
</dbReference>
<comment type="subcellular location">
    <subcellularLocation>
        <location evidence="1">Membrane</location>
        <topology evidence="1">Multi-pass membrane protein</topology>
    </subcellularLocation>
</comment>
<dbReference type="PANTHER" id="PTHR33514">
    <property type="entry name" value="PROTEIN ABCI12, CHLOROPLASTIC"/>
    <property type="match status" value="1"/>
</dbReference>
<gene>
    <name evidence="7" type="ORF">M979_4187</name>
</gene>
<reference evidence="7 8" key="1">
    <citation type="submission" date="2016-04" db="EMBL/GenBank/DDBJ databases">
        <title>ATOL: Assembling a taxonomically balanced genome-scale reconstruction of the evolutionary history of the Enterobacteriaceae.</title>
        <authorList>
            <person name="Plunkett G.III."/>
            <person name="Neeno-Eckwall E.C."/>
            <person name="Glasner J.D."/>
            <person name="Perna N.T."/>
        </authorList>
    </citation>
    <scope>NUCLEOTIDE SEQUENCE [LARGE SCALE GENOMIC DNA]</scope>
    <source>
        <strain evidence="7 8">ATCC 51607</strain>
    </source>
</reference>
<evidence type="ECO:0000313" key="8">
    <source>
        <dbReference type="Proteomes" id="UP000078286"/>
    </source>
</evidence>
<dbReference type="PATRIC" id="fig|1354255.3.peg.4307"/>
<dbReference type="InterPro" id="IPR003339">
    <property type="entry name" value="ABC/ECF_trnsptr_transmembrane"/>
</dbReference>
<organism evidence="7 8">
    <name type="scientific">Buttiauxella noackiae ATCC 51607</name>
    <dbReference type="NCBI Taxonomy" id="1354255"/>
    <lineage>
        <taxon>Bacteria</taxon>
        <taxon>Pseudomonadati</taxon>
        <taxon>Pseudomonadota</taxon>
        <taxon>Gammaproteobacteria</taxon>
        <taxon>Enterobacterales</taxon>
        <taxon>Enterobacteriaceae</taxon>
        <taxon>Buttiauxella</taxon>
    </lineage>
</organism>
<dbReference type="RefSeq" id="WP_034460978.1">
    <property type="nucleotide sequence ID" value="NZ_LXEO01000068.1"/>
</dbReference>
<evidence type="ECO:0000256" key="6">
    <source>
        <dbReference type="SAM" id="Phobius"/>
    </source>
</evidence>
<evidence type="ECO:0000256" key="2">
    <source>
        <dbReference type="ARBA" id="ARBA00008564"/>
    </source>
</evidence>
<evidence type="ECO:0000256" key="1">
    <source>
        <dbReference type="ARBA" id="ARBA00004141"/>
    </source>
</evidence>
<dbReference type="AlphaFoldDB" id="A0A1B7HGG4"/>
<proteinExistence type="inferred from homology"/>